<organism evidence="9 10">
    <name type="scientific">Penicillium fimorum</name>
    <dbReference type="NCBI Taxonomy" id="1882269"/>
    <lineage>
        <taxon>Eukaryota</taxon>
        <taxon>Fungi</taxon>
        <taxon>Dikarya</taxon>
        <taxon>Ascomycota</taxon>
        <taxon>Pezizomycotina</taxon>
        <taxon>Eurotiomycetes</taxon>
        <taxon>Eurotiomycetidae</taxon>
        <taxon>Eurotiales</taxon>
        <taxon>Aspergillaceae</taxon>
        <taxon>Penicillium</taxon>
    </lineage>
</organism>
<dbReference type="GO" id="GO:0008270">
    <property type="term" value="F:zinc ion binding"/>
    <property type="evidence" value="ECO:0007669"/>
    <property type="project" value="UniProtKB-UniRule"/>
</dbReference>
<comment type="caution">
    <text evidence="9">The sequence shown here is derived from an EMBL/GenBank/DDBJ whole genome shotgun (WGS) entry which is preliminary data.</text>
</comment>
<dbReference type="InterPro" id="IPR036874">
    <property type="entry name" value="Carbonic_anhydrase_sf"/>
</dbReference>
<feature type="binding site" evidence="7">
    <location>
        <position position="88"/>
    </location>
    <ligand>
        <name>Zn(2+)</name>
        <dbReference type="ChEBI" id="CHEBI:29105"/>
    </ligand>
</feature>
<dbReference type="PANTHER" id="PTHR11002:SF76">
    <property type="entry name" value="CARBONIC ANHYDRASE"/>
    <property type="match status" value="1"/>
</dbReference>
<evidence type="ECO:0000313" key="9">
    <source>
        <dbReference type="EMBL" id="KAJ5496423.1"/>
    </source>
</evidence>
<dbReference type="SMART" id="SM00947">
    <property type="entry name" value="Pro_CA"/>
    <property type="match status" value="1"/>
</dbReference>
<evidence type="ECO:0000256" key="5">
    <source>
        <dbReference type="ARBA" id="ARBA00023239"/>
    </source>
</evidence>
<dbReference type="GO" id="GO:0004089">
    <property type="term" value="F:carbonate dehydratase activity"/>
    <property type="evidence" value="ECO:0007669"/>
    <property type="project" value="UniProtKB-UniRule"/>
</dbReference>
<reference evidence="9" key="1">
    <citation type="submission" date="2022-12" db="EMBL/GenBank/DDBJ databases">
        <authorList>
            <person name="Petersen C."/>
        </authorList>
    </citation>
    <scope>NUCLEOTIDE SEQUENCE</scope>
    <source>
        <strain evidence="9">IBT 29495</strain>
    </source>
</reference>
<proteinExistence type="inferred from homology"/>
<evidence type="ECO:0000256" key="2">
    <source>
        <dbReference type="ARBA" id="ARBA00012925"/>
    </source>
</evidence>
<evidence type="ECO:0000313" key="10">
    <source>
        <dbReference type="Proteomes" id="UP001149954"/>
    </source>
</evidence>
<evidence type="ECO:0000256" key="4">
    <source>
        <dbReference type="ARBA" id="ARBA00022833"/>
    </source>
</evidence>
<keyword evidence="3 7" id="KW-0479">Metal-binding</keyword>
<evidence type="ECO:0000256" key="6">
    <source>
        <dbReference type="ARBA" id="ARBA00048348"/>
    </source>
</evidence>
<dbReference type="EC" id="4.2.1.1" evidence="2 8"/>
<evidence type="ECO:0000256" key="7">
    <source>
        <dbReference type="PIRSR" id="PIRSR601765-1"/>
    </source>
</evidence>
<feature type="binding site" evidence="7">
    <location>
        <position position="85"/>
    </location>
    <ligand>
        <name>Zn(2+)</name>
        <dbReference type="ChEBI" id="CHEBI:29105"/>
    </ligand>
</feature>
<dbReference type="GO" id="GO:0034599">
    <property type="term" value="P:cellular response to oxidative stress"/>
    <property type="evidence" value="ECO:0007669"/>
    <property type="project" value="TreeGrafter"/>
</dbReference>
<comment type="function">
    <text evidence="8">Reversible hydration of carbon dioxide.</text>
</comment>
<dbReference type="EMBL" id="JAPWDS010000005">
    <property type="protein sequence ID" value="KAJ5496423.1"/>
    <property type="molecule type" value="Genomic_DNA"/>
</dbReference>
<reference evidence="9" key="2">
    <citation type="journal article" date="2023" name="IMA Fungus">
        <title>Comparative genomic study of the Penicillium genus elucidates a diverse pangenome and 15 lateral gene transfer events.</title>
        <authorList>
            <person name="Petersen C."/>
            <person name="Sorensen T."/>
            <person name="Nielsen M.R."/>
            <person name="Sondergaard T.E."/>
            <person name="Sorensen J.L."/>
            <person name="Fitzpatrick D.A."/>
            <person name="Frisvad J.C."/>
            <person name="Nielsen K.L."/>
        </authorList>
    </citation>
    <scope>NUCLEOTIDE SEQUENCE</scope>
    <source>
        <strain evidence="9">IBT 29495</strain>
    </source>
</reference>
<evidence type="ECO:0000256" key="3">
    <source>
        <dbReference type="ARBA" id="ARBA00022723"/>
    </source>
</evidence>
<gene>
    <name evidence="9" type="ORF">N7463_008410</name>
</gene>
<sequence>MIEARLKTEPLGENYIPSLQQAQQILWIGCCDSNAKESTVLNILNEELFVLRNLGNMIIDDLSCETTIKHAVVDLQVKHIVVCGHYGCRIVNATSRDGLKGPWSRQVLLPKNSTNKLDALYSMHEEDINQLPVQERDRLFVELNVLDQLRSLRKFPEVTDAITLERLHIHGLVYDSETEKARRVLEEQQSY</sequence>
<dbReference type="OrthoDB" id="10248475at2759"/>
<comment type="cofactor">
    <cofactor evidence="7">
        <name>Zn(2+)</name>
        <dbReference type="ChEBI" id="CHEBI:29105"/>
    </cofactor>
    <text evidence="7">Binds 1 zinc ion per subunit.</text>
</comment>
<keyword evidence="4 7" id="KW-0862">Zinc</keyword>
<feature type="binding site" evidence="7">
    <location>
        <position position="32"/>
    </location>
    <ligand>
        <name>Zn(2+)</name>
        <dbReference type="ChEBI" id="CHEBI:29105"/>
    </ligand>
</feature>
<feature type="binding site" evidence="7">
    <location>
        <position position="30"/>
    </location>
    <ligand>
        <name>Zn(2+)</name>
        <dbReference type="ChEBI" id="CHEBI:29105"/>
    </ligand>
</feature>
<comment type="similarity">
    <text evidence="1 8">Belongs to the beta-class carbonic anhydrase family.</text>
</comment>
<dbReference type="PANTHER" id="PTHR11002">
    <property type="entry name" value="CARBONIC ANHYDRASE"/>
    <property type="match status" value="1"/>
</dbReference>
<accession>A0A9W9XNX5</accession>
<evidence type="ECO:0000256" key="1">
    <source>
        <dbReference type="ARBA" id="ARBA00006217"/>
    </source>
</evidence>
<dbReference type="GO" id="GO:0071244">
    <property type="term" value="P:cellular response to carbon dioxide"/>
    <property type="evidence" value="ECO:0007669"/>
    <property type="project" value="TreeGrafter"/>
</dbReference>
<keyword evidence="5 8" id="KW-0456">Lyase</keyword>
<dbReference type="InterPro" id="IPR001765">
    <property type="entry name" value="Carbonic_anhydrase"/>
</dbReference>
<dbReference type="Pfam" id="PF00484">
    <property type="entry name" value="Pro_CA"/>
    <property type="match status" value="1"/>
</dbReference>
<dbReference type="GO" id="GO:0005737">
    <property type="term" value="C:cytoplasm"/>
    <property type="evidence" value="ECO:0007669"/>
    <property type="project" value="TreeGrafter"/>
</dbReference>
<protein>
    <recommendedName>
        <fullName evidence="2 8">Carbonic anhydrase</fullName>
        <ecNumber evidence="2 8">4.2.1.1</ecNumber>
    </recommendedName>
    <alternativeName>
        <fullName evidence="8">Carbonate dehydratase</fullName>
    </alternativeName>
</protein>
<name>A0A9W9XNX5_9EURO</name>
<dbReference type="Proteomes" id="UP001149954">
    <property type="component" value="Unassembled WGS sequence"/>
</dbReference>
<dbReference type="SUPFAM" id="SSF53056">
    <property type="entry name" value="beta-carbonic anhydrase, cab"/>
    <property type="match status" value="1"/>
</dbReference>
<evidence type="ECO:0000256" key="8">
    <source>
        <dbReference type="RuleBase" id="RU003956"/>
    </source>
</evidence>
<keyword evidence="10" id="KW-1185">Reference proteome</keyword>
<comment type="catalytic activity">
    <reaction evidence="6 8">
        <text>hydrogencarbonate + H(+) = CO2 + H2O</text>
        <dbReference type="Rhea" id="RHEA:10748"/>
        <dbReference type="ChEBI" id="CHEBI:15377"/>
        <dbReference type="ChEBI" id="CHEBI:15378"/>
        <dbReference type="ChEBI" id="CHEBI:16526"/>
        <dbReference type="ChEBI" id="CHEBI:17544"/>
        <dbReference type="EC" id="4.2.1.1"/>
    </reaction>
</comment>
<dbReference type="AlphaFoldDB" id="A0A9W9XNX5"/>
<dbReference type="Gene3D" id="3.40.1050.10">
    <property type="entry name" value="Carbonic anhydrase"/>
    <property type="match status" value="1"/>
</dbReference>
<dbReference type="PROSITE" id="PS51257">
    <property type="entry name" value="PROKAR_LIPOPROTEIN"/>
    <property type="match status" value="1"/>
</dbReference>